<proteinExistence type="predicted"/>
<dbReference type="Proteomes" id="UP000239494">
    <property type="component" value="Unassembled WGS sequence"/>
</dbReference>
<dbReference type="RefSeq" id="WP_106190438.1">
    <property type="nucleotide sequence ID" value="NZ_PVTF01000008.1"/>
</dbReference>
<evidence type="ECO:0000313" key="2">
    <source>
        <dbReference type="EMBL" id="PRY39023.1"/>
    </source>
</evidence>
<organism evidence="2 3">
    <name type="scientific">Umezawaea tangerina</name>
    <dbReference type="NCBI Taxonomy" id="84725"/>
    <lineage>
        <taxon>Bacteria</taxon>
        <taxon>Bacillati</taxon>
        <taxon>Actinomycetota</taxon>
        <taxon>Actinomycetes</taxon>
        <taxon>Pseudonocardiales</taxon>
        <taxon>Pseudonocardiaceae</taxon>
        <taxon>Umezawaea</taxon>
    </lineage>
</organism>
<accession>A0A2T0T079</accession>
<dbReference type="Pfam" id="PF13460">
    <property type="entry name" value="NAD_binding_10"/>
    <property type="match status" value="1"/>
</dbReference>
<sequence length="285" mass="29209">MTIAITGASGALGRTTADLVLRTVDPREVVLTTRHPESLADLAARGVEVRRVDFADQGTLTTAFQGVDRLLLVSTDAIGARLGPQRAAIAAAAEAGVGHLVYTSVPDPVPANPALVVDDHAGTEWVLANAGPKWTVLRNNLYTHMQVPVVEQAIASGTFVTNGGVGTTAYVTREDCAAAAAAVLTQDGHEDRAYDVTGPEALSAADLADLAREIGGREVEVVHVDDTAFAAGLRAAGLPDGAVELVTSFGASTRGGFLATTSPVVSDLTGREPTAVADVLRAALA</sequence>
<keyword evidence="3" id="KW-1185">Reference proteome</keyword>
<reference evidence="2 3" key="1">
    <citation type="submission" date="2018-03" db="EMBL/GenBank/DDBJ databases">
        <title>Genomic Encyclopedia of Archaeal and Bacterial Type Strains, Phase II (KMG-II): from individual species to whole genera.</title>
        <authorList>
            <person name="Goeker M."/>
        </authorList>
    </citation>
    <scope>NUCLEOTIDE SEQUENCE [LARGE SCALE GENOMIC DNA]</scope>
    <source>
        <strain evidence="2 3">DSM 44720</strain>
    </source>
</reference>
<name>A0A2T0T079_9PSEU</name>
<feature type="domain" description="NAD(P)-binding" evidence="1">
    <location>
        <begin position="7"/>
        <end position="186"/>
    </location>
</feature>
<dbReference type="AlphaFoldDB" id="A0A2T0T079"/>
<dbReference type="Gene3D" id="3.90.25.10">
    <property type="entry name" value="UDP-galactose 4-epimerase, domain 1"/>
    <property type="match status" value="1"/>
</dbReference>
<dbReference type="PANTHER" id="PTHR47129">
    <property type="entry name" value="QUINONE OXIDOREDUCTASE 2"/>
    <property type="match status" value="1"/>
</dbReference>
<dbReference type="InterPro" id="IPR052718">
    <property type="entry name" value="NmrA-type_oxidoreductase"/>
</dbReference>
<protein>
    <submittedName>
        <fullName evidence="2">NAD(P)H dehydrogenase (Quinone)</fullName>
    </submittedName>
</protein>
<dbReference type="SUPFAM" id="SSF51735">
    <property type="entry name" value="NAD(P)-binding Rossmann-fold domains"/>
    <property type="match status" value="1"/>
</dbReference>
<gene>
    <name evidence="2" type="ORF">CLV43_108423</name>
</gene>
<dbReference type="PANTHER" id="PTHR47129:SF1">
    <property type="entry name" value="NMRA-LIKE DOMAIN-CONTAINING PROTEIN"/>
    <property type="match status" value="1"/>
</dbReference>
<comment type="caution">
    <text evidence="2">The sequence shown here is derived from an EMBL/GenBank/DDBJ whole genome shotgun (WGS) entry which is preliminary data.</text>
</comment>
<dbReference type="InterPro" id="IPR036291">
    <property type="entry name" value="NAD(P)-bd_dom_sf"/>
</dbReference>
<evidence type="ECO:0000313" key="3">
    <source>
        <dbReference type="Proteomes" id="UP000239494"/>
    </source>
</evidence>
<evidence type="ECO:0000259" key="1">
    <source>
        <dbReference type="Pfam" id="PF13460"/>
    </source>
</evidence>
<dbReference type="Gene3D" id="3.40.50.720">
    <property type="entry name" value="NAD(P)-binding Rossmann-like Domain"/>
    <property type="match status" value="1"/>
</dbReference>
<dbReference type="OrthoDB" id="5510591at2"/>
<dbReference type="EMBL" id="PVTF01000008">
    <property type="protein sequence ID" value="PRY39023.1"/>
    <property type="molecule type" value="Genomic_DNA"/>
</dbReference>
<dbReference type="InterPro" id="IPR016040">
    <property type="entry name" value="NAD(P)-bd_dom"/>
</dbReference>